<keyword evidence="1" id="KW-0812">Transmembrane</keyword>
<reference evidence="3 4" key="1">
    <citation type="submission" date="2023-12" db="EMBL/GenBank/DDBJ databases">
        <title>30 novel species of actinomycetes from the DSMZ collection.</title>
        <authorList>
            <person name="Nouioui I."/>
        </authorList>
    </citation>
    <scope>NUCLEOTIDE SEQUENCE [LARGE SCALE GENOMIC DNA]</scope>
    <source>
        <strain evidence="3 4">DSM 41528</strain>
    </source>
</reference>
<feature type="transmembrane region" description="Helical" evidence="1">
    <location>
        <begin position="157"/>
        <end position="178"/>
    </location>
</feature>
<feature type="transmembrane region" description="Helical" evidence="1">
    <location>
        <begin position="190"/>
        <end position="212"/>
    </location>
</feature>
<accession>A0ABU7NJG1</accession>
<evidence type="ECO:0000259" key="2">
    <source>
        <dbReference type="Pfam" id="PF14219"/>
    </source>
</evidence>
<proteinExistence type="predicted"/>
<evidence type="ECO:0000313" key="4">
    <source>
        <dbReference type="Proteomes" id="UP001307760"/>
    </source>
</evidence>
<organism evidence="3 4">
    <name type="scientific">Streptomyces bugieae</name>
    <dbReference type="NCBI Taxonomy" id="3098223"/>
    <lineage>
        <taxon>Bacteria</taxon>
        <taxon>Bacillati</taxon>
        <taxon>Actinomycetota</taxon>
        <taxon>Actinomycetes</taxon>
        <taxon>Kitasatosporales</taxon>
        <taxon>Streptomycetaceae</taxon>
        <taxon>Streptomyces</taxon>
    </lineage>
</organism>
<dbReference type="RefSeq" id="WP_330820890.1">
    <property type="nucleotide sequence ID" value="NZ_JAZBJP010000002.1"/>
</dbReference>
<protein>
    <submittedName>
        <fullName evidence="3">DUF4328 domain-containing protein</fullName>
    </submittedName>
</protein>
<dbReference type="InterPro" id="IPR025565">
    <property type="entry name" value="DUF4328"/>
</dbReference>
<keyword evidence="4" id="KW-1185">Reference proteome</keyword>
<feature type="domain" description="DUF4328" evidence="2">
    <location>
        <begin position="65"/>
        <end position="217"/>
    </location>
</feature>
<evidence type="ECO:0000313" key="3">
    <source>
        <dbReference type="EMBL" id="MEE4419009.1"/>
    </source>
</evidence>
<dbReference type="Proteomes" id="UP001307760">
    <property type="component" value="Unassembled WGS sequence"/>
</dbReference>
<comment type="caution">
    <text evidence="3">The sequence shown here is derived from an EMBL/GenBank/DDBJ whole genome shotgun (WGS) entry which is preliminary data.</text>
</comment>
<dbReference type="Pfam" id="PF14219">
    <property type="entry name" value="DUF4328"/>
    <property type="match status" value="1"/>
</dbReference>
<keyword evidence="1" id="KW-0472">Membrane</keyword>
<name>A0ABU7NJG1_9ACTN</name>
<dbReference type="EMBL" id="JAZBJP010000002">
    <property type="protein sequence ID" value="MEE4419009.1"/>
    <property type="molecule type" value="Genomic_DNA"/>
</dbReference>
<feature type="transmembrane region" description="Helical" evidence="1">
    <location>
        <begin position="23"/>
        <end position="43"/>
    </location>
</feature>
<evidence type="ECO:0000256" key="1">
    <source>
        <dbReference type="SAM" id="Phobius"/>
    </source>
</evidence>
<sequence>MDGPQQAVPTSASPAGPERFRKVTGTATAAATLILLVLVGEVLGSTSDWRNYTVVHDYKAGAATIADLEAADSYGQLVSIPTLVVWISAGVVFLVWLWRARVNAELLGGAAAQRRSRGWVVGGWFTPVANLWVPYQVMSDIWRASAARRPVPNGLVMAWWAPLVVSTIIGRAVAKIYLSEEITEESLLSAAKLSTLSTVLDAVAGVLVVLLIRRITAWQTQRLVQHAG</sequence>
<gene>
    <name evidence="3" type="ORF">V2J85_06545</name>
</gene>
<feature type="transmembrane region" description="Helical" evidence="1">
    <location>
        <begin position="77"/>
        <end position="98"/>
    </location>
</feature>
<keyword evidence="1" id="KW-1133">Transmembrane helix</keyword>